<name>A0A317MSQ4_9GAMM</name>
<dbReference type="RefSeq" id="WP_170123629.1">
    <property type="nucleotide sequence ID" value="NZ_QGTJ01000008.1"/>
</dbReference>
<dbReference type="InterPro" id="IPR004089">
    <property type="entry name" value="MCPsignal_dom"/>
</dbReference>
<gene>
    <name evidence="5" type="ORF">C7443_108149</name>
</gene>
<comment type="similarity">
    <text evidence="2">Belongs to the methyl-accepting chemotaxis (MCP) protein family.</text>
</comment>
<dbReference type="Pfam" id="PF00015">
    <property type="entry name" value="MCPsignal"/>
    <property type="match status" value="1"/>
</dbReference>
<keyword evidence="1" id="KW-0145">Chemotaxis</keyword>
<organism evidence="5 6">
    <name type="scientific">Plasticicumulans acidivorans</name>
    <dbReference type="NCBI Taxonomy" id="886464"/>
    <lineage>
        <taxon>Bacteria</taxon>
        <taxon>Pseudomonadati</taxon>
        <taxon>Pseudomonadota</taxon>
        <taxon>Gammaproteobacteria</taxon>
        <taxon>Candidatus Competibacteraceae</taxon>
        <taxon>Plasticicumulans</taxon>
    </lineage>
</organism>
<evidence type="ECO:0000313" key="5">
    <source>
        <dbReference type="EMBL" id="PWV60220.1"/>
    </source>
</evidence>
<evidence type="ECO:0000256" key="1">
    <source>
        <dbReference type="ARBA" id="ARBA00022500"/>
    </source>
</evidence>
<protein>
    <submittedName>
        <fullName evidence="5">Methyl-accepting chemotaxis protein</fullName>
    </submittedName>
</protein>
<dbReference type="SUPFAM" id="SSF58104">
    <property type="entry name" value="Methyl-accepting chemotaxis protein (MCP) signaling domain"/>
    <property type="match status" value="1"/>
</dbReference>
<keyword evidence="3" id="KW-0807">Transducer</keyword>
<keyword evidence="6" id="KW-1185">Reference proteome</keyword>
<dbReference type="GO" id="GO:0006935">
    <property type="term" value="P:chemotaxis"/>
    <property type="evidence" value="ECO:0007669"/>
    <property type="project" value="UniProtKB-KW"/>
</dbReference>
<dbReference type="EMBL" id="QGTJ01000008">
    <property type="protein sequence ID" value="PWV60220.1"/>
    <property type="molecule type" value="Genomic_DNA"/>
</dbReference>
<evidence type="ECO:0000313" key="6">
    <source>
        <dbReference type="Proteomes" id="UP000246569"/>
    </source>
</evidence>
<dbReference type="GO" id="GO:0005886">
    <property type="term" value="C:plasma membrane"/>
    <property type="evidence" value="ECO:0007669"/>
    <property type="project" value="TreeGrafter"/>
</dbReference>
<feature type="domain" description="Methyl-accepting transducer" evidence="4">
    <location>
        <begin position="74"/>
        <end position="254"/>
    </location>
</feature>
<accession>A0A317MSQ4</accession>
<dbReference type="PANTHER" id="PTHR43531:SF11">
    <property type="entry name" value="METHYL-ACCEPTING CHEMOTAXIS PROTEIN 3"/>
    <property type="match status" value="1"/>
</dbReference>
<proteinExistence type="inferred from homology"/>
<dbReference type="SMART" id="SM00283">
    <property type="entry name" value="MA"/>
    <property type="match status" value="1"/>
</dbReference>
<dbReference type="GO" id="GO:0007165">
    <property type="term" value="P:signal transduction"/>
    <property type="evidence" value="ECO:0007669"/>
    <property type="project" value="UniProtKB-KW"/>
</dbReference>
<evidence type="ECO:0000259" key="4">
    <source>
        <dbReference type="PROSITE" id="PS50111"/>
    </source>
</evidence>
<dbReference type="PROSITE" id="PS50111">
    <property type="entry name" value="CHEMOTAXIS_TRANSDUC_2"/>
    <property type="match status" value="1"/>
</dbReference>
<sequence length="308" mass="34308">MTTPLQRMCLRVLPIWIRHIESVRAQTEQAAQALITRFTRLSETIDLAVEELVRRSHEQRSQLSELLGHSDAQLHELLAGLHQAQHERDATFAEVLELRGRTEAMRRTAQEVITVAGQTKLLSLNATIEAVHAADYGRGFEVVAREVRALALRANSAGQRLGDEMQTVAQTLDTAARQADQRLARDREVLNGADQITHTLLSEFRAATEALAGATGNLRDISTRVRTEVAEVLVALQFQDRTSQILAHLSESMEQLQTLLGAEALDELALTRWFDAREATYTTAEQRITHDRDDAQTPAAADGEITFF</sequence>
<dbReference type="Gene3D" id="1.10.287.950">
    <property type="entry name" value="Methyl-accepting chemotaxis protein"/>
    <property type="match status" value="1"/>
</dbReference>
<dbReference type="InterPro" id="IPR051310">
    <property type="entry name" value="MCP_chemotaxis"/>
</dbReference>
<comment type="caution">
    <text evidence="5">The sequence shown here is derived from an EMBL/GenBank/DDBJ whole genome shotgun (WGS) entry which is preliminary data.</text>
</comment>
<dbReference type="PANTHER" id="PTHR43531">
    <property type="entry name" value="PROTEIN ICFG"/>
    <property type="match status" value="1"/>
</dbReference>
<dbReference type="Proteomes" id="UP000246569">
    <property type="component" value="Unassembled WGS sequence"/>
</dbReference>
<reference evidence="5 6" key="1">
    <citation type="submission" date="2018-05" db="EMBL/GenBank/DDBJ databases">
        <title>Genomic Encyclopedia of Type Strains, Phase IV (KMG-IV): sequencing the most valuable type-strain genomes for metagenomic binning, comparative biology and taxonomic classification.</title>
        <authorList>
            <person name="Goeker M."/>
        </authorList>
    </citation>
    <scope>NUCLEOTIDE SEQUENCE [LARGE SCALE GENOMIC DNA]</scope>
    <source>
        <strain evidence="5 6">DSM 23606</strain>
    </source>
</reference>
<evidence type="ECO:0000256" key="3">
    <source>
        <dbReference type="PROSITE-ProRule" id="PRU00284"/>
    </source>
</evidence>
<dbReference type="GO" id="GO:0004888">
    <property type="term" value="F:transmembrane signaling receptor activity"/>
    <property type="evidence" value="ECO:0007669"/>
    <property type="project" value="TreeGrafter"/>
</dbReference>
<evidence type="ECO:0000256" key="2">
    <source>
        <dbReference type="ARBA" id="ARBA00029447"/>
    </source>
</evidence>
<dbReference type="AlphaFoldDB" id="A0A317MSQ4"/>